<evidence type="ECO:0000313" key="1">
    <source>
        <dbReference type="EMBL" id="MBW88576.1"/>
    </source>
</evidence>
<reference evidence="1" key="1">
    <citation type="submission" date="2018-02" db="EMBL/GenBank/DDBJ databases">
        <title>Rhizophora mucronata_Transcriptome.</title>
        <authorList>
            <person name="Meera S.P."/>
            <person name="Sreeshan A."/>
            <person name="Augustine A."/>
        </authorList>
    </citation>
    <scope>NUCLEOTIDE SEQUENCE</scope>
    <source>
        <tissue evidence="1">Leaf</tissue>
    </source>
</reference>
<name>A0A2P2J517_RHIMU</name>
<protein>
    <submittedName>
        <fullName evidence="1">Uncharacterized protein</fullName>
    </submittedName>
</protein>
<organism evidence="1">
    <name type="scientific">Rhizophora mucronata</name>
    <name type="common">Asiatic mangrove</name>
    <dbReference type="NCBI Taxonomy" id="61149"/>
    <lineage>
        <taxon>Eukaryota</taxon>
        <taxon>Viridiplantae</taxon>
        <taxon>Streptophyta</taxon>
        <taxon>Embryophyta</taxon>
        <taxon>Tracheophyta</taxon>
        <taxon>Spermatophyta</taxon>
        <taxon>Magnoliopsida</taxon>
        <taxon>eudicotyledons</taxon>
        <taxon>Gunneridae</taxon>
        <taxon>Pentapetalae</taxon>
        <taxon>rosids</taxon>
        <taxon>fabids</taxon>
        <taxon>Malpighiales</taxon>
        <taxon>Rhizophoraceae</taxon>
        <taxon>Rhizophora</taxon>
    </lineage>
</organism>
<sequence length="13" mass="1672">MRDITLKLRKLRE</sequence>
<dbReference type="EMBL" id="GGEC01008093">
    <property type="protein sequence ID" value="MBW88576.1"/>
    <property type="molecule type" value="Transcribed_RNA"/>
</dbReference>
<proteinExistence type="predicted"/>
<accession>A0A2P2J517</accession>